<comment type="caution">
    <text evidence="1">The sequence shown here is derived from an EMBL/GenBank/DDBJ whole genome shotgun (WGS) entry which is preliminary data.</text>
</comment>
<dbReference type="Proteomes" id="UP000597444">
    <property type="component" value="Unassembled WGS sequence"/>
</dbReference>
<proteinExistence type="predicted"/>
<dbReference type="AlphaFoldDB" id="A0A8J3IGX5"/>
<protein>
    <submittedName>
        <fullName evidence="1">Uncharacterized protein</fullName>
    </submittedName>
</protein>
<accession>A0A8J3IGX5</accession>
<organism evidence="1 2">
    <name type="scientific">Reticulibacter mediterranei</name>
    <dbReference type="NCBI Taxonomy" id="2778369"/>
    <lineage>
        <taxon>Bacteria</taxon>
        <taxon>Bacillati</taxon>
        <taxon>Chloroflexota</taxon>
        <taxon>Ktedonobacteria</taxon>
        <taxon>Ktedonobacterales</taxon>
        <taxon>Reticulibacteraceae</taxon>
        <taxon>Reticulibacter</taxon>
    </lineage>
</organism>
<reference evidence="1" key="1">
    <citation type="submission" date="2020-10" db="EMBL/GenBank/DDBJ databases">
        <title>Taxonomic study of unclassified bacteria belonging to the class Ktedonobacteria.</title>
        <authorList>
            <person name="Yabe S."/>
            <person name="Wang C.M."/>
            <person name="Zheng Y."/>
            <person name="Sakai Y."/>
            <person name="Cavaletti L."/>
            <person name="Monciardini P."/>
            <person name="Donadio S."/>
        </authorList>
    </citation>
    <scope>NUCLEOTIDE SEQUENCE</scope>
    <source>
        <strain evidence="1">ID150040</strain>
    </source>
</reference>
<gene>
    <name evidence="1" type="ORF">KSF_006030</name>
</gene>
<sequence>MVDTNVDIGEKIEFVQFHQPGLVVDDYIITVTQEITLPGNQKAMFSTQKHFAISGERFTFNPQDIQAVFPPEGSLGEHSNVLPHIAFTRSTLPWERQADPTREDVPWLALLLFEDQGKPESQIVQLGDLMHPPTGGARFPDLQLNTGQKADDQATVIDIKKGVLQTLLPTLDALALLTHVRVRLHADGSQDELAVVIGSRLPVRGGSSTVHLVSLEGRYSNGGFDYQGAGDDDLIRLVSLKSWSFACVDEKQSFKGLLMHLDRNPGTLRLPKNDNAAVERYLAMGYTLLPHTFRLVGKSVSWYHGPLVPVDITTELTLPVRAADELVRYNPANGLFDISYAAAWELGRLLALQSKQFAINLYLWKRMHAQLLRQAEQQILHAHLPIQPQSVDPSELFAAISAWFTDLSLLRGVPFNYLVPDERILPEEAIRFFRVDHLWMECLLDGAFSIGRVSEAAYAQDQNQANMSTSPATMPFDAVTGFLLRSDVVSGWPGLLVNASDANGKELDLLRMDRLSPDVLLCLFNGEIDSVAVHQKPEMLHSGLDMDEQIPPTYHKVLRDNQGDEQETLTLATIPWLQEGLRIIDIPGLARAIQQKTGAVMFTAAQFAFQMTEGVEEVIFHKG</sequence>
<evidence type="ECO:0000313" key="2">
    <source>
        <dbReference type="Proteomes" id="UP000597444"/>
    </source>
</evidence>
<dbReference type="EMBL" id="BNJK01000001">
    <property type="protein sequence ID" value="GHO90555.1"/>
    <property type="molecule type" value="Genomic_DNA"/>
</dbReference>
<keyword evidence="2" id="KW-1185">Reference proteome</keyword>
<evidence type="ECO:0000313" key="1">
    <source>
        <dbReference type="EMBL" id="GHO90555.1"/>
    </source>
</evidence>
<name>A0A8J3IGX5_9CHLR</name>
<dbReference type="RefSeq" id="WP_220201508.1">
    <property type="nucleotide sequence ID" value="NZ_BNJK01000001.1"/>
</dbReference>